<dbReference type="PANTHER" id="PTHR15157:SF5">
    <property type="entry name" value="UV RADIATION RESISTANCE-ASSOCIATED GENE PROTEIN"/>
    <property type="match status" value="1"/>
</dbReference>
<dbReference type="GO" id="GO:0035493">
    <property type="term" value="P:SNARE complex assembly"/>
    <property type="evidence" value="ECO:0007669"/>
    <property type="project" value="TreeGrafter"/>
</dbReference>
<comment type="caution">
    <text evidence="2">The sequence shown here is derived from an EMBL/GenBank/DDBJ whole genome shotgun (WGS) entry which is preliminary data.</text>
</comment>
<protein>
    <submittedName>
        <fullName evidence="2">Jg24392 protein</fullName>
    </submittedName>
</protein>
<evidence type="ECO:0000256" key="1">
    <source>
        <dbReference type="ARBA" id="ARBA00023054"/>
    </source>
</evidence>
<dbReference type="Proteomes" id="UP000838756">
    <property type="component" value="Unassembled WGS sequence"/>
</dbReference>
<proteinExistence type="predicted"/>
<keyword evidence="1" id="KW-0175">Coiled coil</keyword>
<accession>A0A8S4RWI7</accession>
<evidence type="ECO:0000313" key="3">
    <source>
        <dbReference type="Proteomes" id="UP000838756"/>
    </source>
</evidence>
<gene>
    <name evidence="2" type="primary">jg24392</name>
    <name evidence="2" type="ORF">PAEG_LOCUS18994</name>
</gene>
<sequence>KDPTTWSICDIPLPICGDDSPRASNPVPDSVAAGFVAQATSLAAAILNQPLRYKITLLGSASKILDITPDLPDPNIPLFARGGDITLFRYALFLLNKCIAQLLWGRGLSVHDMRPTLANLQRLLTTPSNLSDTSKLFGTYRWLEDSQCARTQSLRNLVPSERGKYRQFNRFKVCMIGLY</sequence>
<dbReference type="AlphaFoldDB" id="A0A8S4RWI7"/>
<dbReference type="OrthoDB" id="72772at2759"/>
<dbReference type="EMBL" id="CAKXAJ010025679">
    <property type="protein sequence ID" value="CAH2242758.1"/>
    <property type="molecule type" value="Genomic_DNA"/>
</dbReference>
<name>A0A8S4RWI7_9NEOP</name>
<organism evidence="2 3">
    <name type="scientific">Pararge aegeria aegeria</name>
    <dbReference type="NCBI Taxonomy" id="348720"/>
    <lineage>
        <taxon>Eukaryota</taxon>
        <taxon>Metazoa</taxon>
        <taxon>Ecdysozoa</taxon>
        <taxon>Arthropoda</taxon>
        <taxon>Hexapoda</taxon>
        <taxon>Insecta</taxon>
        <taxon>Pterygota</taxon>
        <taxon>Neoptera</taxon>
        <taxon>Endopterygota</taxon>
        <taxon>Lepidoptera</taxon>
        <taxon>Glossata</taxon>
        <taxon>Ditrysia</taxon>
        <taxon>Papilionoidea</taxon>
        <taxon>Nymphalidae</taxon>
        <taxon>Satyrinae</taxon>
        <taxon>Satyrini</taxon>
        <taxon>Parargina</taxon>
        <taxon>Pararge</taxon>
    </lineage>
</organism>
<feature type="non-terminal residue" evidence="2">
    <location>
        <position position="1"/>
    </location>
</feature>
<evidence type="ECO:0000313" key="2">
    <source>
        <dbReference type="EMBL" id="CAH2242758.1"/>
    </source>
</evidence>
<reference evidence="2" key="1">
    <citation type="submission" date="2022-03" db="EMBL/GenBank/DDBJ databases">
        <authorList>
            <person name="Lindestad O."/>
        </authorList>
    </citation>
    <scope>NUCLEOTIDE SEQUENCE</scope>
</reference>
<keyword evidence="3" id="KW-1185">Reference proteome</keyword>
<dbReference type="GO" id="GO:0005768">
    <property type="term" value="C:endosome"/>
    <property type="evidence" value="ECO:0007669"/>
    <property type="project" value="TreeGrafter"/>
</dbReference>
<dbReference type="PANTHER" id="PTHR15157">
    <property type="entry name" value="UV RADIATION RESISTANCE-ASSOCIATED GENE PROTEIN"/>
    <property type="match status" value="1"/>
</dbReference>
<dbReference type="GO" id="GO:0000323">
    <property type="term" value="C:lytic vacuole"/>
    <property type="evidence" value="ECO:0007669"/>
    <property type="project" value="TreeGrafter"/>
</dbReference>
<dbReference type="GO" id="GO:0000149">
    <property type="term" value="F:SNARE binding"/>
    <property type="evidence" value="ECO:0007669"/>
    <property type="project" value="TreeGrafter"/>
</dbReference>